<dbReference type="GeneID" id="104587813"/>
<evidence type="ECO:0000313" key="5">
    <source>
        <dbReference type="RefSeq" id="XP_010243853.1"/>
    </source>
</evidence>
<gene>
    <name evidence="4 5" type="primary">LOC104587813</name>
</gene>
<evidence type="ECO:0000313" key="4">
    <source>
        <dbReference type="RefSeq" id="XP_010243845.1"/>
    </source>
</evidence>
<feature type="compositionally biased region" description="Low complexity" evidence="2">
    <location>
        <begin position="133"/>
        <end position="144"/>
    </location>
</feature>
<feature type="compositionally biased region" description="Basic and acidic residues" evidence="2">
    <location>
        <begin position="247"/>
        <end position="258"/>
    </location>
</feature>
<dbReference type="PANTHER" id="PTHR33701:SF3">
    <property type="entry name" value="TRANSCRIPTIONAL REGULATOR ATRX"/>
    <property type="match status" value="1"/>
</dbReference>
<feature type="region of interest" description="Disordered" evidence="2">
    <location>
        <begin position="632"/>
        <end position="703"/>
    </location>
</feature>
<feature type="compositionally biased region" description="Basic and acidic residues" evidence="2">
    <location>
        <begin position="198"/>
        <end position="217"/>
    </location>
</feature>
<feature type="coiled-coil region" evidence="1">
    <location>
        <begin position="42"/>
        <end position="76"/>
    </location>
</feature>
<feature type="compositionally biased region" description="Basic and acidic residues" evidence="2">
    <location>
        <begin position="157"/>
        <end position="168"/>
    </location>
</feature>
<dbReference type="OrthoDB" id="1939754at2759"/>
<name>A0A1U7YU29_NELNU</name>
<evidence type="ECO:0000313" key="3">
    <source>
        <dbReference type="Proteomes" id="UP000189703"/>
    </source>
</evidence>
<dbReference type="PANTHER" id="PTHR33701">
    <property type="entry name" value="TRANSMEMBRANE PROTEIN"/>
    <property type="match status" value="1"/>
</dbReference>
<feature type="region of interest" description="Disordered" evidence="2">
    <location>
        <begin position="1"/>
        <end position="25"/>
    </location>
</feature>
<organism evidence="3 5">
    <name type="scientific">Nelumbo nucifera</name>
    <name type="common">Sacred lotus</name>
    <dbReference type="NCBI Taxonomy" id="4432"/>
    <lineage>
        <taxon>Eukaryota</taxon>
        <taxon>Viridiplantae</taxon>
        <taxon>Streptophyta</taxon>
        <taxon>Embryophyta</taxon>
        <taxon>Tracheophyta</taxon>
        <taxon>Spermatophyta</taxon>
        <taxon>Magnoliopsida</taxon>
        <taxon>Proteales</taxon>
        <taxon>Nelumbonaceae</taxon>
        <taxon>Nelumbo</taxon>
    </lineage>
</organism>
<dbReference type="eggNOG" id="ENOG502QR45">
    <property type="taxonomic scope" value="Eukaryota"/>
</dbReference>
<dbReference type="RefSeq" id="XP_010243853.1">
    <property type="nucleotide sequence ID" value="XM_010245551.2"/>
</dbReference>
<sequence length="737" mass="81597">MQNSGDEDQNKQDQRKNTGMEDSTAMTIDFLRARLLSERSVSRTARQRAEELAKRVVELEEQLKLVTLQRKKAEKATAEVLSILENHGISDFSEAFDSSSDQEEASKSKEDDDSTKKEESSVTSELRDKPEELPSLELEGSLPGRSLCWKSSNDSPKSTEKKYMDQARRQRSSLMYTSWSSPRQCPGKSCRQIKRRETRSAEDEVYDRPIQLEDQEKGAATSGQDTDMERALEHQAQLIGQYEAEENAQREWEEKYRENNSCTPDSCEPGNRSDVTEERDYIRPETTEPGKAVLSHDQGIKSEAEGICCHDDATAKTPSSSFVPSTYGDMGCSLDQHSNSSKSTAGNELPAVFSFPDQLNLELNSKVKQKQECPENDHLYQPSSEYPDHCQVQNSSSHMDGNFLEGESSKSQNNSHAVMLHETASGLGSVLEALQRAKLSLKHELDKLPLSTQVGAMARVPEITDPATGADDTIDIPVGCAGLFRVPTDFQFEATCSSHTKLLGSSSNSQLSLTSYYPSVRVGPADRYQYAYSPQLDTETRTSIKKPYVDPYLDAGIGSPTMSRYTYPSYADLMPRMPTGSNDGFQGSRPMPTMSAGSSNGFPRLQPIPRVRMPMSSNDGFPWLQPVPRMPISSSDGFPGLQPMPRMPSNSSDGFPGLQPVSRMPVSSSDGFPGLQPMPRMPSSSSNGFPGRQPMPRMPNSFSDGFPGLTPSMAPGVLSGDRYAVYKDQIRPNMHRY</sequence>
<feature type="region of interest" description="Disordered" evidence="2">
    <location>
        <begin position="91"/>
        <end position="225"/>
    </location>
</feature>
<protein>
    <submittedName>
        <fullName evidence="4">Enolase-phosphatase E1-like isoform X1</fullName>
    </submittedName>
    <submittedName>
        <fullName evidence="5">Enolase-phosphatase E1-like isoform X2</fullName>
    </submittedName>
</protein>
<evidence type="ECO:0000256" key="1">
    <source>
        <dbReference type="SAM" id="Coils"/>
    </source>
</evidence>
<dbReference type="STRING" id="4432.A0A1U7YU29"/>
<feature type="compositionally biased region" description="Polar residues" evidence="2">
    <location>
        <begin position="172"/>
        <end position="183"/>
    </location>
</feature>
<dbReference type="Proteomes" id="UP000189703">
    <property type="component" value="Unplaced"/>
</dbReference>
<dbReference type="OMA" id="IKRRDMR"/>
<feature type="compositionally biased region" description="Basic and acidic residues" evidence="2">
    <location>
        <begin position="8"/>
        <end position="19"/>
    </location>
</feature>
<reference evidence="4 5" key="1">
    <citation type="submission" date="2025-04" db="UniProtKB">
        <authorList>
            <consortium name="RefSeq"/>
        </authorList>
    </citation>
    <scope>IDENTIFICATION</scope>
</reference>
<feature type="compositionally biased region" description="Basic and acidic residues" evidence="2">
    <location>
        <begin position="369"/>
        <end position="378"/>
    </location>
</feature>
<dbReference type="AlphaFoldDB" id="A0A1U7YU29"/>
<keyword evidence="1" id="KW-0175">Coiled coil</keyword>
<keyword evidence="3" id="KW-1185">Reference proteome</keyword>
<feature type="compositionally biased region" description="Basic and acidic residues" evidence="2">
    <location>
        <begin position="274"/>
        <end position="288"/>
    </location>
</feature>
<feature type="region of interest" description="Disordered" evidence="2">
    <location>
        <begin position="246"/>
        <end position="295"/>
    </location>
</feature>
<dbReference type="RefSeq" id="XP_010243845.1">
    <property type="nucleotide sequence ID" value="XM_010245543.2"/>
</dbReference>
<feature type="region of interest" description="Disordered" evidence="2">
    <location>
        <begin position="369"/>
        <end position="411"/>
    </location>
</feature>
<accession>A0A1U7YU29</accession>
<dbReference type="KEGG" id="nnu:104587813"/>
<evidence type="ECO:0000256" key="2">
    <source>
        <dbReference type="SAM" id="MobiDB-lite"/>
    </source>
</evidence>
<feature type="compositionally biased region" description="Basic and acidic residues" evidence="2">
    <location>
        <begin position="104"/>
        <end position="132"/>
    </location>
</feature>
<proteinExistence type="predicted"/>